<comment type="caution">
    <text evidence="3">The sequence shown here is derived from an EMBL/GenBank/DDBJ whole genome shotgun (WGS) entry which is preliminary data.</text>
</comment>
<evidence type="ECO:0000313" key="3">
    <source>
        <dbReference type="EMBL" id="PON47316.1"/>
    </source>
</evidence>
<evidence type="ECO:0000256" key="2">
    <source>
        <dbReference type="SAM" id="SignalP"/>
    </source>
</evidence>
<dbReference type="EMBL" id="JXTB01000296">
    <property type="protein sequence ID" value="PON47316.1"/>
    <property type="molecule type" value="Genomic_DNA"/>
</dbReference>
<accession>A0A2P5BEY2</accession>
<keyword evidence="4" id="KW-1185">Reference proteome</keyword>
<evidence type="ECO:0000313" key="4">
    <source>
        <dbReference type="Proteomes" id="UP000237105"/>
    </source>
</evidence>
<name>A0A2P5BEY2_PARAD</name>
<gene>
    <name evidence="3" type="ORF">PanWU01x14_244950</name>
</gene>
<feature type="region of interest" description="Disordered" evidence="1">
    <location>
        <begin position="48"/>
        <end position="67"/>
    </location>
</feature>
<sequence>MGLVSSAIRFMLLIFLFIIGANSFAMQPHFLNGTDHRMMSGRKLRTIPLSPPPGPVGAHPIHHNPPP</sequence>
<evidence type="ECO:0008006" key="5">
    <source>
        <dbReference type="Google" id="ProtNLM"/>
    </source>
</evidence>
<reference evidence="4" key="1">
    <citation type="submission" date="2016-06" db="EMBL/GenBank/DDBJ databases">
        <title>Parallel loss of symbiosis genes in relatives of nitrogen-fixing non-legume Parasponia.</title>
        <authorList>
            <person name="Van Velzen R."/>
            <person name="Holmer R."/>
            <person name="Bu F."/>
            <person name="Rutten L."/>
            <person name="Van Zeijl A."/>
            <person name="Liu W."/>
            <person name="Santuari L."/>
            <person name="Cao Q."/>
            <person name="Sharma T."/>
            <person name="Shen D."/>
            <person name="Roswanjaya Y."/>
            <person name="Wardhani T."/>
            <person name="Kalhor M.S."/>
            <person name="Jansen J."/>
            <person name="Van den Hoogen J."/>
            <person name="Gungor B."/>
            <person name="Hartog M."/>
            <person name="Hontelez J."/>
            <person name="Verver J."/>
            <person name="Yang W.-C."/>
            <person name="Schijlen E."/>
            <person name="Repin R."/>
            <person name="Schilthuizen M."/>
            <person name="Schranz E."/>
            <person name="Heidstra R."/>
            <person name="Miyata K."/>
            <person name="Fedorova E."/>
            <person name="Kohlen W."/>
            <person name="Bisseling T."/>
            <person name="Smit S."/>
            <person name="Geurts R."/>
        </authorList>
    </citation>
    <scope>NUCLEOTIDE SEQUENCE [LARGE SCALE GENOMIC DNA]</scope>
    <source>
        <strain evidence="4">cv. WU1-14</strain>
    </source>
</reference>
<dbReference type="Proteomes" id="UP000237105">
    <property type="component" value="Unassembled WGS sequence"/>
</dbReference>
<organism evidence="3 4">
    <name type="scientific">Parasponia andersonii</name>
    <name type="common">Sponia andersonii</name>
    <dbReference type="NCBI Taxonomy" id="3476"/>
    <lineage>
        <taxon>Eukaryota</taxon>
        <taxon>Viridiplantae</taxon>
        <taxon>Streptophyta</taxon>
        <taxon>Embryophyta</taxon>
        <taxon>Tracheophyta</taxon>
        <taxon>Spermatophyta</taxon>
        <taxon>Magnoliopsida</taxon>
        <taxon>eudicotyledons</taxon>
        <taxon>Gunneridae</taxon>
        <taxon>Pentapetalae</taxon>
        <taxon>rosids</taxon>
        <taxon>fabids</taxon>
        <taxon>Rosales</taxon>
        <taxon>Cannabaceae</taxon>
        <taxon>Parasponia</taxon>
    </lineage>
</organism>
<protein>
    <recommendedName>
        <fullName evidence="5">CLAVATA3/ESR (CLE)-related protein</fullName>
    </recommendedName>
</protein>
<dbReference type="AlphaFoldDB" id="A0A2P5BEY2"/>
<feature type="signal peptide" evidence="2">
    <location>
        <begin position="1"/>
        <end position="23"/>
    </location>
</feature>
<feature type="chain" id="PRO_5015201568" description="CLAVATA3/ESR (CLE)-related protein" evidence="2">
    <location>
        <begin position="24"/>
        <end position="67"/>
    </location>
</feature>
<proteinExistence type="predicted"/>
<keyword evidence="2" id="KW-0732">Signal</keyword>
<evidence type="ECO:0000256" key="1">
    <source>
        <dbReference type="SAM" id="MobiDB-lite"/>
    </source>
</evidence>